<evidence type="ECO:0000256" key="5">
    <source>
        <dbReference type="SAM" id="Phobius"/>
    </source>
</evidence>
<dbReference type="EMBL" id="JAAMCP010000018">
    <property type="protein sequence ID" value="NTF40043.1"/>
    <property type="molecule type" value="Genomic_DNA"/>
</dbReference>
<dbReference type="GO" id="GO:0016020">
    <property type="term" value="C:membrane"/>
    <property type="evidence" value="ECO:0007669"/>
    <property type="project" value="UniProtKB-SubCell"/>
</dbReference>
<proteinExistence type="predicted"/>
<feature type="transmembrane region" description="Helical" evidence="5">
    <location>
        <begin position="69"/>
        <end position="88"/>
    </location>
</feature>
<comment type="subcellular location">
    <subcellularLocation>
        <location evidence="1">Membrane</location>
        <topology evidence="1">Multi-pass membrane protein</topology>
    </subcellularLocation>
</comment>
<dbReference type="AlphaFoldDB" id="A0AAE7RCX8"/>
<feature type="transmembrane region" description="Helical" evidence="5">
    <location>
        <begin position="100"/>
        <end position="115"/>
    </location>
</feature>
<reference evidence="7" key="2">
    <citation type="submission" date="2020-02" db="EMBL/GenBank/DDBJ databases">
        <title>Unexpected conservation and global transmission of agrobacterial virulence plasmids.</title>
        <authorList>
            <person name="Weisberg A.J."/>
            <person name="Davis E.W. II"/>
            <person name="Tabima J.R."/>
            <person name="Belcher M.S."/>
            <person name="Miller M."/>
            <person name="Kuo C.-H."/>
            <person name="Loper J.E."/>
            <person name="Grunwald N.J."/>
            <person name="Putnam M.L."/>
            <person name="Chang J.H."/>
        </authorList>
    </citation>
    <scope>NUCLEOTIDE SEQUENCE</scope>
    <source>
        <strain evidence="7">W2/73</strain>
    </source>
</reference>
<dbReference type="Pfam" id="PF13564">
    <property type="entry name" value="DoxX_2"/>
    <property type="match status" value="1"/>
</dbReference>
<evidence type="ECO:0000256" key="1">
    <source>
        <dbReference type="ARBA" id="ARBA00004141"/>
    </source>
</evidence>
<protein>
    <recommendedName>
        <fullName evidence="10">DoxX family protein</fullName>
    </recommendedName>
</protein>
<feature type="transmembrane region" description="Helical" evidence="5">
    <location>
        <begin position="42"/>
        <end position="63"/>
    </location>
</feature>
<evidence type="ECO:0000256" key="2">
    <source>
        <dbReference type="ARBA" id="ARBA00022692"/>
    </source>
</evidence>
<dbReference type="EMBL" id="CP049207">
    <property type="protein sequence ID" value="QTG03096.1"/>
    <property type="molecule type" value="Genomic_DNA"/>
</dbReference>
<evidence type="ECO:0000313" key="6">
    <source>
        <dbReference type="EMBL" id="NTF40043.1"/>
    </source>
</evidence>
<dbReference type="InterPro" id="IPR032808">
    <property type="entry name" value="DoxX"/>
</dbReference>
<name>A0AAE7RCX8_9HYPH</name>
<feature type="transmembrane region" description="Helical" evidence="5">
    <location>
        <begin position="12"/>
        <end position="30"/>
    </location>
</feature>
<dbReference type="KEGG" id="arui:G6M88_22375"/>
<dbReference type="Proteomes" id="UP000663912">
    <property type="component" value="Chromosome 2"/>
</dbReference>
<dbReference type="Proteomes" id="UP000822331">
    <property type="component" value="Unassembled WGS sequence"/>
</dbReference>
<evidence type="ECO:0008006" key="10">
    <source>
        <dbReference type="Google" id="ProtNLM"/>
    </source>
</evidence>
<sequence>MFNFISLSVDNAATLLAAAAFLLGAVINAYGGKAVREEFVRYGFPSWWCWVTAILEFLTAVLLVLRPTFVSGVALGACIMVAAIIAIIRARDYRRLPPPSVFLLLLIIAALIQFTS</sequence>
<evidence type="ECO:0000313" key="9">
    <source>
        <dbReference type="Proteomes" id="UP000822331"/>
    </source>
</evidence>
<evidence type="ECO:0000256" key="4">
    <source>
        <dbReference type="ARBA" id="ARBA00023136"/>
    </source>
</evidence>
<evidence type="ECO:0000256" key="3">
    <source>
        <dbReference type="ARBA" id="ARBA00022989"/>
    </source>
</evidence>
<gene>
    <name evidence="6" type="ORF">G6L72_25535</name>
    <name evidence="7" type="ORF">G6M88_22375</name>
</gene>
<reference evidence="6 9" key="1">
    <citation type="journal article" date="2020" name="Science">
        <title>Unexpected conservation and global transmission of agrobacterial virulence plasmids.</title>
        <authorList>
            <person name="Weisberg A.J."/>
            <person name="Davis E.W. 2nd"/>
            <person name="Tabima J."/>
            <person name="Belcher M.S."/>
            <person name="Miller M."/>
            <person name="Kuo C.H."/>
            <person name="Loper J.E."/>
            <person name="Grunwald N.J."/>
            <person name="Putnam M.L."/>
            <person name="Chang J.H."/>
        </authorList>
    </citation>
    <scope>NUCLEOTIDE SEQUENCE [LARGE SCALE GENOMIC DNA]</scope>
    <source>
        <strain evidence="6 9">A19/93</strain>
    </source>
</reference>
<keyword evidence="4 5" id="KW-0472">Membrane</keyword>
<organism evidence="7 8">
    <name type="scientific">Agrobacterium rubi</name>
    <dbReference type="NCBI Taxonomy" id="28099"/>
    <lineage>
        <taxon>Bacteria</taxon>
        <taxon>Pseudomonadati</taxon>
        <taxon>Pseudomonadota</taxon>
        <taxon>Alphaproteobacteria</taxon>
        <taxon>Hyphomicrobiales</taxon>
        <taxon>Rhizobiaceae</taxon>
        <taxon>Rhizobium/Agrobacterium group</taxon>
        <taxon>Agrobacterium</taxon>
    </lineage>
</organism>
<evidence type="ECO:0000313" key="8">
    <source>
        <dbReference type="Proteomes" id="UP000663912"/>
    </source>
</evidence>
<evidence type="ECO:0000313" key="7">
    <source>
        <dbReference type="EMBL" id="QTG03096.1"/>
    </source>
</evidence>
<keyword evidence="9" id="KW-1185">Reference proteome</keyword>
<accession>A0AAE7RCX8</accession>
<dbReference type="RefSeq" id="WP_065699028.1">
    <property type="nucleotide sequence ID" value="NZ_CP049207.1"/>
</dbReference>
<keyword evidence="3 5" id="KW-1133">Transmembrane helix</keyword>
<keyword evidence="2 5" id="KW-0812">Transmembrane</keyword>